<dbReference type="Proteomes" id="UP001175228">
    <property type="component" value="Unassembled WGS sequence"/>
</dbReference>
<dbReference type="EMBL" id="JAUEPU010000023">
    <property type="protein sequence ID" value="KAK0493730.1"/>
    <property type="molecule type" value="Genomic_DNA"/>
</dbReference>
<reference evidence="2" key="1">
    <citation type="submission" date="2023-06" db="EMBL/GenBank/DDBJ databases">
        <authorList>
            <consortium name="Lawrence Berkeley National Laboratory"/>
            <person name="Ahrendt S."/>
            <person name="Sahu N."/>
            <person name="Indic B."/>
            <person name="Wong-Bajracharya J."/>
            <person name="Merenyi Z."/>
            <person name="Ke H.-M."/>
            <person name="Monk M."/>
            <person name="Kocsube S."/>
            <person name="Drula E."/>
            <person name="Lipzen A."/>
            <person name="Balint B."/>
            <person name="Henrissat B."/>
            <person name="Andreopoulos B."/>
            <person name="Martin F.M."/>
            <person name="Harder C.B."/>
            <person name="Rigling D."/>
            <person name="Ford K.L."/>
            <person name="Foster G.D."/>
            <person name="Pangilinan J."/>
            <person name="Papanicolaou A."/>
            <person name="Barry K."/>
            <person name="LaButti K."/>
            <person name="Viragh M."/>
            <person name="Koriabine M."/>
            <person name="Yan M."/>
            <person name="Riley R."/>
            <person name="Champramary S."/>
            <person name="Plett K.L."/>
            <person name="Tsai I.J."/>
            <person name="Slot J."/>
            <person name="Sipos G."/>
            <person name="Plett J."/>
            <person name="Nagy L.G."/>
            <person name="Grigoriev I.V."/>
        </authorList>
    </citation>
    <scope>NUCLEOTIDE SEQUENCE</scope>
    <source>
        <strain evidence="2">HWK02</strain>
    </source>
</reference>
<dbReference type="AlphaFoldDB" id="A0AA39Q155"/>
<feature type="domain" description="CxC2-like cysteine cluster KDZ transposase-associated" evidence="1">
    <location>
        <begin position="183"/>
        <end position="289"/>
    </location>
</feature>
<comment type="caution">
    <text evidence="2">The sequence shown here is derived from an EMBL/GenBank/DDBJ whole genome shotgun (WGS) entry which is preliminary data.</text>
</comment>
<accession>A0AA39Q155</accession>
<keyword evidence="3" id="KW-1185">Reference proteome</keyword>
<gene>
    <name evidence="2" type="ORF">EDD18DRAFT_1107725</name>
</gene>
<dbReference type="Pfam" id="PF18803">
    <property type="entry name" value="CxC2"/>
    <property type="match status" value="1"/>
</dbReference>
<sequence>MYKVQTLFSTTRIFIMFQRGHKRMKHCGVAEHYVSLSDGSWARIRQSTAWSCSVPATGVTRMYHTEISVLHGGKKHISHSHQDIPITSNSVVSSAHPSTSNFTSSLPDQPLDLTSTDFDVSAAQELTEHLLHLPSFRKRRTIDTDPLRRWTKEIDSYLAEFLCLEGRNETHQWTGNFYVRISLKDLNLIVQLGHSPGETCTSPHLSGHQVVVIDIEGIHAVDVAFCGCHRAVDNYIQMLRFQWFPASTEFPHTAMTFQALRHFQLLSFMSKASAYEYYHTLKRLTDNTGVHCCPNLYQVFLQIVREWCHVRMLKHHRRGNDPLGSKGMKVGDCVIHCLACPRPGANMDPNRAKEDKWVDILFIAADANFQMSRFNVSSLL</sequence>
<evidence type="ECO:0000259" key="1">
    <source>
        <dbReference type="Pfam" id="PF18803"/>
    </source>
</evidence>
<evidence type="ECO:0000313" key="3">
    <source>
        <dbReference type="Proteomes" id="UP001175228"/>
    </source>
</evidence>
<protein>
    <recommendedName>
        <fullName evidence="1">CxC2-like cysteine cluster KDZ transposase-associated domain-containing protein</fullName>
    </recommendedName>
</protein>
<proteinExistence type="predicted"/>
<evidence type="ECO:0000313" key="2">
    <source>
        <dbReference type="EMBL" id="KAK0493730.1"/>
    </source>
</evidence>
<dbReference type="InterPro" id="IPR041457">
    <property type="entry name" value="CxC2_KDZ-assoc"/>
</dbReference>
<organism evidence="2 3">
    <name type="scientific">Armillaria luteobubalina</name>
    <dbReference type="NCBI Taxonomy" id="153913"/>
    <lineage>
        <taxon>Eukaryota</taxon>
        <taxon>Fungi</taxon>
        <taxon>Dikarya</taxon>
        <taxon>Basidiomycota</taxon>
        <taxon>Agaricomycotina</taxon>
        <taxon>Agaricomycetes</taxon>
        <taxon>Agaricomycetidae</taxon>
        <taxon>Agaricales</taxon>
        <taxon>Marasmiineae</taxon>
        <taxon>Physalacriaceae</taxon>
        <taxon>Armillaria</taxon>
    </lineage>
</organism>
<name>A0AA39Q155_9AGAR</name>